<evidence type="ECO:0000256" key="6">
    <source>
        <dbReference type="ARBA" id="ARBA00023136"/>
    </source>
</evidence>
<reference evidence="9" key="1">
    <citation type="submission" date="2020-07" db="EMBL/GenBank/DDBJ databases">
        <title>Huge and variable diversity of episymbiotic CPR bacteria and DPANN archaea in groundwater ecosystems.</title>
        <authorList>
            <person name="He C.Y."/>
            <person name="Keren R."/>
            <person name="Whittaker M."/>
            <person name="Farag I.F."/>
            <person name="Doudna J."/>
            <person name="Cate J.H.D."/>
            <person name="Banfield J.F."/>
        </authorList>
    </citation>
    <scope>NUCLEOTIDE SEQUENCE</scope>
    <source>
        <strain evidence="9">NC_groundwater_1482_Ag_S-0.65um_47_24</strain>
    </source>
</reference>
<dbReference type="InterPro" id="IPR025966">
    <property type="entry name" value="OppC_N"/>
</dbReference>
<dbReference type="Proteomes" id="UP000772181">
    <property type="component" value="Unassembled WGS sequence"/>
</dbReference>
<keyword evidence="5 7" id="KW-1133">Transmembrane helix</keyword>
<evidence type="ECO:0000313" key="9">
    <source>
        <dbReference type="EMBL" id="MBI4596218.1"/>
    </source>
</evidence>
<dbReference type="Gene3D" id="1.10.3720.10">
    <property type="entry name" value="MetI-like"/>
    <property type="match status" value="1"/>
</dbReference>
<dbReference type="Pfam" id="PF00528">
    <property type="entry name" value="BPD_transp_1"/>
    <property type="match status" value="1"/>
</dbReference>
<feature type="transmembrane region" description="Helical" evidence="7">
    <location>
        <begin position="251"/>
        <end position="274"/>
    </location>
</feature>
<dbReference type="InterPro" id="IPR050366">
    <property type="entry name" value="BP-dependent_transpt_permease"/>
</dbReference>
<evidence type="ECO:0000313" key="10">
    <source>
        <dbReference type="Proteomes" id="UP000772181"/>
    </source>
</evidence>
<feature type="transmembrane region" description="Helical" evidence="7">
    <location>
        <begin position="83"/>
        <end position="109"/>
    </location>
</feature>
<keyword evidence="6 7" id="KW-0472">Membrane</keyword>
<feature type="transmembrane region" description="Helical" evidence="7">
    <location>
        <begin position="20"/>
        <end position="42"/>
    </location>
</feature>
<keyword evidence="2 7" id="KW-0813">Transport</keyword>
<dbReference type="InterPro" id="IPR035906">
    <property type="entry name" value="MetI-like_sf"/>
</dbReference>
<feature type="transmembrane region" description="Helical" evidence="7">
    <location>
        <begin position="146"/>
        <end position="163"/>
    </location>
</feature>
<comment type="subcellular location">
    <subcellularLocation>
        <location evidence="1 7">Cell membrane</location>
        <topology evidence="1 7">Multi-pass membrane protein</topology>
    </subcellularLocation>
</comment>
<evidence type="ECO:0000256" key="2">
    <source>
        <dbReference type="ARBA" id="ARBA00022448"/>
    </source>
</evidence>
<dbReference type="EMBL" id="JACQWF010000335">
    <property type="protein sequence ID" value="MBI4596218.1"/>
    <property type="molecule type" value="Genomic_DNA"/>
</dbReference>
<feature type="domain" description="ABC transmembrane type-1" evidence="8">
    <location>
        <begin position="81"/>
        <end position="271"/>
    </location>
</feature>
<feature type="transmembrane region" description="Helical" evidence="7">
    <location>
        <begin position="194"/>
        <end position="215"/>
    </location>
</feature>
<name>A0A933LQI7_UNCTE</name>
<dbReference type="GO" id="GO:0005886">
    <property type="term" value="C:plasma membrane"/>
    <property type="evidence" value="ECO:0007669"/>
    <property type="project" value="UniProtKB-SubCell"/>
</dbReference>
<accession>A0A933LQI7</accession>
<dbReference type="GO" id="GO:0055085">
    <property type="term" value="P:transmembrane transport"/>
    <property type="evidence" value="ECO:0007669"/>
    <property type="project" value="InterPro"/>
</dbReference>
<gene>
    <name evidence="9" type="ORF">HY730_07585</name>
</gene>
<keyword evidence="4 7" id="KW-0812">Transmembrane</keyword>
<keyword evidence="3" id="KW-1003">Cell membrane</keyword>
<dbReference type="InterPro" id="IPR000515">
    <property type="entry name" value="MetI-like"/>
</dbReference>
<evidence type="ECO:0000256" key="7">
    <source>
        <dbReference type="RuleBase" id="RU363032"/>
    </source>
</evidence>
<dbReference type="Pfam" id="PF12911">
    <property type="entry name" value="OppC_N"/>
    <property type="match status" value="1"/>
</dbReference>
<comment type="similarity">
    <text evidence="7">Belongs to the binding-protein-dependent transport system permease family.</text>
</comment>
<dbReference type="PROSITE" id="PS50928">
    <property type="entry name" value="ABC_TM1"/>
    <property type="match status" value="1"/>
</dbReference>
<evidence type="ECO:0000256" key="4">
    <source>
        <dbReference type="ARBA" id="ARBA00022692"/>
    </source>
</evidence>
<sequence length="287" mass="31087">MRKSNWFREAWVTLVRTKPLGCMGGVMVLILVIMAIFAPLIAPYSPNEIKSADRLLAPSSRHLLGTDNFGRDIFSRIIYGARISMYVGIGAVFLSTFFATVIGVICGYYGGKIDTIIQRGVDAFMAFPWLVIILTIMAILGPGLVNVILALGIGAISGNSRIIRSAVFSIKENQYIEGARSTGCKNLRIIQRYILPNIAAPIIVIATLGLGWAILAESALSFLGFGVPPPEPSWGGMLSGEGRTYMIKAPWMAIFPGIAISTAVFGFNMLGDALRDILDPKLRMGKK</sequence>
<dbReference type="CDD" id="cd06261">
    <property type="entry name" value="TM_PBP2"/>
    <property type="match status" value="1"/>
</dbReference>
<proteinExistence type="inferred from homology"/>
<dbReference type="PANTHER" id="PTHR43386:SF1">
    <property type="entry name" value="D,D-DIPEPTIDE TRANSPORT SYSTEM PERMEASE PROTEIN DDPC-RELATED"/>
    <property type="match status" value="1"/>
</dbReference>
<protein>
    <submittedName>
        <fullName evidence="9">ABC transporter permease</fullName>
    </submittedName>
</protein>
<organism evidence="9 10">
    <name type="scientific">Tectimicrobiota bacterium</name>
    <dbReference type="NCBI Taxonomy" id="2528274"/>
    <lineage>
        <taxon>Bacteria</taxon>
        <taxon>Pseudomonadati</taxon>
        <taxon>Nitrospinota/Tectimicrobiota group</taxon>
        <taxon>Candidatus Tectimicrobiota</taxon>
    </lineage>
</organism>
<feature type="transmembrane region" description="Helical" evidence="7">
    <location>
        <begin position="121"/>
        <end position="140"/>
    </location>
</feature>
<dbReference type="AlphaFoldDB" id="A0A933LQI7"/>
<evidence type="ECO:0000259" key="8">
    <source>
        <dbReference type="PROSITE" id="PS50928"/>
    </source>
</evidence>
<evidence type="ECO:0000256" key="1">
    <source>
        <dbReference type="ARBA" id="ARBA00004651"/>
    </source>
</evidence>
<dbReference type="SUPFAM" id="SSF161098">
    <property type="entry name" value="MetI-like"/>
    <property type="match status" value="1"/>
</dbReference>
<dbReference type="PANTHER" id="PTHR43386">
    <property type="entry name" value="OLIGOPEPTIDE TRANSPORT SYSTEM PERMEASE PROTEIN APPC"/>
    <property type="match status" value="1"/>
</dbReference>
<comment type="caution">
    <text evidence="9">The sequence shown here is derived from an EMBL/GenBank/DDBJ whole genome shotgun (WGS) entry which is preliminary data.</text>
</comment>
<evidence type="ECO:0000256" key="3">
    <source>
        <dbReference type="ARBA" id="ARBA00022475"/>
    </source>
</evidence>
<evidence type="ECO:0000256" key="5">
    <source>
        <dbReference type="ARBA" id="ARBA00022989"/>
    </source>
</evidence>